<keyword evidence="6" id="KW-0864">Zinc transport</keyword>
<evidence type="ECO:0000256" key="5">
    <source>
        <dbReference type="ARBA" id="ARBA00022840"/>
    </source>
</evidence>
<dbReference type="GO" id="GO:0005524">
    <property type="term" value="F:ATP binding"/>
    <property type="evidence" value="ECO:0007669"/>
    <property type="project" value="UniProtKB-KW"/>
</dbReference>
<evidence type="ECO:0000256" key="3">
    <source>
        <dbReference type="ARBA" id="ARBA00022741"/>
    </source>
</evidence>
<organism evidence="11 12">
    <name type="scientific">Agarivorans gilvus</name>
    <dbReference type="NCBI Taxonomy" id="680279"/>
    <lineage>
        <taxon>Bacteria</taxon>
        <taxon>Pseudomonadati</taxon>
        <taxon>Pseudomonadota</taxon>
        <taxon>Gammaproteobacteria</taxon>
        <taxon>Alteromonadales</taxon>
        <taxon>Alteromonadaceae</taxon>
        <taxon>Agarivorans</taxon>
    </lineage>
</organism>
<keyword evidence="1" id="KW-0813">Transport</keyword>
<dbReference type="SUPFAM" id="SSF52540">
    <property type="entry name" value="P-loop containing nucleoside triphosphate hydrolases"/>
    <property type="match status" value="1"/>
</dbReference>
<keyword evidence="2" id="KW-1003">Cell membrane</keyword>
<accession>A0ABQ1I281</accession>
<evidence type="ECO:0000256" key="1">
    <source>
        <dbReference type="ARBA" id="ARBA00022448"/>
    </source>
</evidence>
<dbReference type="NCBIfam" id="NF007090">
    <property type="entry name" value="PRK09544.1"/>
    <property type="match status" value="1"/>
</dbReference>
<keyword evidence="4" id="KW-0862">Zinc</keyword>
<dbReference type="PROSITE" id="PS50893">
    <property type="entry name" value="ABC_TRANSPORTER_2"/>
    <property type="match status" value="1"/>
</dbReference>
<keyword evidence="8" id="KW-0406">Ion transport</keyword>
<dbReference type="EMBL" id="BMDY01000008">
    <property type="protein sequence ID" value="GGB04433.1"/>
    <property type="molecule type" value="Genomic_DNA"/>
</dbReference>
<evidence type="ECO:0000256" key="2">
    <source>
        <dbReference type="ARBA" id="ARBA00022475"/>
    </source>
</evidence>
<dbReference type="RefSeq" id="WP_055733670.1">
    <property type="nucleotide sequence ID" value="NZ_BMDY01000008.1"/>
</dbReference>
<dbReference type="PANTHER" id="PTHR42734:SF9">
    <property type="entry name" value="ZINC IMPORT ATP-BINDING PROTEIN ZNUC"/>
    <property type="match status" value="1"/>
</dbReference>
<evidence type="ECO:0000313" key="11">
    <source>
        <dbReference type="EMBL" id="GGB04433.1"/>
    </source>
</evidence>
<reference evidence="12" key="1">
    <citation type="journal article" date="2019" name="Int. J. Syst. Evol. Microbiol.">
        <title>The Global Catalogue of Microorganisms (GCM) 10K type strain sequencing project: providing services to taxonomists for standard genome sequencing and annotation.</title>
        <authorList>
            <consortium name="The Broad Institute Genomics Platform"/>
            <consortium name="The Broad Institute Genome Sequencing Center for Infectious Disease"/>
            <person name="Wu L."/>
            <person name="Ma J."/>
        </authorList>
    </citation>
    <scope>NUCLEOTIDE SEQUENCE [LARGE SCALE GENOMIC DNA]</scope>
    <source>
        <strain evidence="12">CGMCC 1.10131</strain>
    </source>
</reference>
<dbReference type="InterPro" id="IPR017871">
    <property type="entry name" value="ABC_transporter-like_CS"/>
</dbReference>
<dbReference type="Proteomes" id="UP000651977">
    <property type="component" value="Unassembled WGS sequence"/>
</dbReference>
<gene>
    <name evidence="11" type="primary">znuC</name>
    <name evidence="11" type="ORF">GCM10007414_17200</name>
</gene>
<feature type="domain" description="ABC transporter" evidence="10">
    <location>
        <begin position="5"/>
        <end position="220"/>
    </location>
</feature>
<evidence type="ECO:0000256" key="7">
    <source>
        <dbReference type="ARBA" id="ARBA00022967"/>
    </source>
</evidence>
<evidence type="ECO:0000256" key="6">
    <source>
        <dbReference type="ARBA" id="ARBA00022906"/>
    </source>
</evidence>
<evidence type="ECO:0000256" key="4">
    <source>
        <dbReference type="ARBA" id="ARBA00022833"/>
    </source>
</evidence>
<dbReference type="InterPro" id="IPR050153">
    <property type="entry name" value="Metal_Ion_Import_ABC"/>
</dbReference>
<dbReference type="InterPro" id="IPR003593">
    <property type="entry name" value="AAA+_ATPase"/>
</dbReference>
<dbReference type="Pfam" id="PF00005">
    <property type="entry name" value="ABC_tran"/>
    <property type="match status" value="1"/>
</dbReference>
<sequence>MTTLLSLNNICVSFDQRMVLDHVSLELNRGQITTLIGPNGAGKSTLIKVILGLIPADSGNITRASKLRIGYVPQKISVDESFPLSVERFLKLARHYSRKRLNKVISQLSIEGLLQRQLVRLSGGEMQRVLLARALLGEPQLLVLDEPVQGVDISGQIELYQLISDIAQQIDCAVLLVSHDLHLVMAGTDHVICLNHHVCCHGEPESVAQHPEFARLFAQNERQQLAVYTHHHVCDEHDHHHHQASSQENV</sequence>
<dbReference type="PROSITE" id="PS00211">
    <property type="entry name" value="ABC_TRANSPORTER_1"/>
    <property type="match status" value="1"/>
</dbReference>
<keyword evidence="3" id="KW-0547">Nucleotide-binding</keyword>
<name>A0ABQ1I281_9ALTE</name>
<keyword evidence="5 11" id="KW-0067">ATP-binding</keyword>
<dbReference type="Gene3D" id="3.40.50.300">
    <property type="entry name" value="P-loop containing nucleotide triphosphate hydrolases"/>
    <property type="match status" value="1"/>
</dbReference>
<keyword evidence="12" id="KW-1185">Reference proteome</keyword>
<protein>
    <submittedName>
        <fullName evidence="11">Zinc import ATP-binding protein ZnuC</fullName>
    </submittedName>
</protein>
<dbReference type="PANTHER" id="PTHR42734">
    <property type="entry name" value="METAL TRANSPORT SYSTEM ATP-BINDING PROTEIN TM_0124-RELATED"/>
    <property type="match status" value="1"/>
</dbReference>
<evidence type="ECO:0000313" key="12">
    <source>
        <dbReference type="Proteomes" id="UP000651977"/>
    </source>
</evidence>
<comment type="caution">
    <text evidence="11">The sequence shown here is derived from an EMBL/GenBank/DDBJ whole genome shotgun (WGS) entry which is preliminary data.</text>
</comment>
<dbReference type="SMART" id="SM00382">
    <property type="entry name" value="AAA"/>
    <property type="match status" value="1"/>
</dbReference>
<keyword evidence="7" id="KW-1278">Translocase</keyword>
<evidence type="ECO:0000259" key="10">
    <source>
        <dbReference type="PROSITE" id="PS50893"/>
    </source>
</evidence>
<dbReference type="InterPro" id="IPR027417">
    <property type="entry name" value="P-loop_NTPase"/>
</dbReference>
<evidence type="ECO:0000256" key="9">
    <source>
        <dbReference type="ARBA" id="ARBA00023136"/>
    </source>
</evidence>
<proteinExistence type="predicted"/>
<evidence type="ECO:0000256" key="8">
    <source>
        <dbReference type="ARBA" id="ARBA00023065"/>
    </source>
</evidence>
<keyword evidence="9" id="KW-0472">Membrane</keyword>
<dbReference type="InterPro" id="IPR003439">
    <property type="entry name" value="ABC_transporter-like_ATP-bd"/>
</dbReference>